<name>X7EBN5_9RHOB</name>
<accession>X7EBN5</accession>
<keyword evidence="2" id="KW-1185">Reference proteome</keyword>
<dbReference type="EMBL" id="JALZ01000029">
    <property type="protein sequence ID" value="ETX13352.1"/>
    <property type="molecule type" value="Genomic_DNA"/>
</dbReference>
<dbReference type="STRING" id="1449350.OCH239_10945"/>
<organism evidence="1 2">
    <name type="scientific">Roseivivax halodurans JCM 10272</name>
    <dbReference type="NCBI Taxonomy" id="1449350"/>
    <lineage>
        <taxon>Bacteria</taxon>
        <taxon>Pseudomonadati</taxon>
        <taxon>Pseudomonadota</taxon>
        <taxon>Alphaproteobacteria</taxon>
        <taxon>Rhodobacterales</taxon>
        <taxon>Roseobacteraceae</taxon>
        <taxon>Roseivivax</taxon>
    </lineage>
</organism>
<evidence type="ECO:0008006" key="3">
    <source>
        <dbReference type="Google" id="ProtNLM"/>
    </source>
</evidence>
<dbReference type="SUPFAM" id="SSF48452">
    <property type="entry name" value="TPR-like"/>
    <property type="match status" value="1"/>
</dbReference>
<proteinExistence type="predicted"/>
<evidence type="ECO:0000313" key="2">
    <source>
        <dbReference type="Proteomes" id="UP000022447"/>
    </source>
</evidence>
<gene>
    <name evidence="1" type="ORF">OCH239_10945</name>
</gene>
<dbReference type="Gene3D" id="1.25.40.10">
    <property type="entry name" value="Tetratricopeptide repeat domain"/>
    <property type="match status" value="1"/>
</dbReference>
<protein>
    <recommendedName>
        <fullName evidence="3">Tetratricopeptide repeat protein</fullName>
    </recommendedName>
</protein>
<dbReference type="Proteomes" id="UP000022447">
    <property type="component" value="Unassembled WGS sequence"/>
</dbReference>
<dbReference type="AlphaFoldDB" id="X7EBN5"/>
<evidence type="ECO:0000313" key="1">
    <source>
        <dbReference type="EMBL" id="ETX13352.1"/>
    </source>
</evidence>
<reference evidence="1 2" key="1">
    <citation type="submission" date="2014-01" db="EMBL/GenBank/DDBJ databases">
        <title>Roseivivax halodurans JCM 10272 Genome Sequencing.</title>
        <authorList>
            <person name="Lai Q."/>
            <person name="Li G."/>
            <person name="Shao Z."/>
        </authorList>
    </citation>
    <scope>NUCLEOTIDE SEQUENCE [LARGE SCALE GENOMIC DNA]</scope>
    <source>
        <strain evidence="1 2">JCM 10272</strain>
    </source>
</reference>
<dbReference type="InterPro" id="IPR011990">
    <property type="entry name" value="TPR-like_helical_dom_sf"/>
</dbReference>
<comment type="caution">
    <text evidence="1">The sequence shown here is derived from an EMBL/GenBank/DDBJ whole genome shotgun (WGS) entry which is preliminary data.</text>
</comment>
<sequence>MSDLSFYSHMMISSDIKRASDRMHSGLMALASSQTNAMRDMTGRLDDRLSQIDDTIAMQGEVLERMNGAIDGLRKDMRTGFVEIANRLSNLDRKLGEIEKNTGNPEITLANERHRRAVELLKKGHVGDALGNVEAAIANGNGPAFRHIPAYHITLGEIRIGDHPGSDKSAVDYDAAHCAFRQAAIHLEDENKAVALCRAAASSFLGEDYERAIDTYLDALKIPHARQFTHFELAKCYLEVEHERAASHHLKHAVDMDWRMLALAATDPVMTRHGDTAERILREYSDAVIGILQNDFRAIEHAVTGPTSRNIKKIWNTLSDAVKDVDNATSDPDLVVDHAPAFGPDRDYSDQGPSPFWYEAIQKRIQGLTDENVTLLDILAEAQRDDVVERLRRGVRQWLNDVLCCTELVSAIRNDSPEDRGGRMSLRGVVRPGISIKNDAERTAEDVTNGRVASKPGLLGRLGGKRELRTHRQLWDDFSAEEIRIRTAMVARVTAVLPEIETRNQRCVEILRHAEHGVNTLQEIGSGQCRFLKPSQFIQPDQPDNAPSPS</sequence>
<dbReference type="RefSeq" id="WP_037265351.1">
    <property type="nucleotide sequence ID" value="NZ_JALZ01000029.1"/>
</dbReference>